<dbReference type="EnsemblFungi" id="CEF84235">
    <property type="protein sequence ID" value="CEF84235"/>
    <property type="gene ID" value="FGRRES_13155"/>
</dbReference>
<reference evidence="2 3" key="1">
    <citation type="journal article" date="2007" name="Science">
        <title>The Fusarium graminearum genome reveals a link between localized polymorphism and pathogen specialization.</title>
        <authorList>
            <person name="Cuomo C.A."/>
            <person name="Gueldener U."/>
            <person name="Xu J.-R."/>
            <person name="Trail F."/>
            <person name="Turgeon B.G."/>
            <person name="Di Pietro A."/>
            <person name="Walton J.D."/>
            <person name="Ma L.-J."/>
            <person name="Baker S.E."/>
            <person name="Rep M."/>
            <person name="Adam G."/>
            <person name="Antoniw J."/>
            <person name="Baldwin T."/>
            <person name="Calvo S.E."/>
            <person name="Chang Y.-L."/>
            <person name="DeCaprio D."/>
            <person name="Gale L.R."/>
            <person name="Gnerre S."/>
            <person name="Goswami R.S."/>
            <person name="Hammond-Kosack K."/>
            <person name="Harris L.J."/>
            <person name="Hilburn K."/>
            <person name="Kennell J.C."/>
            <person name="Kroken S."/>
            <person name="Magnuson J.K."/>
            <person name="Mannhaupt G."/>
            <person name="Mauceli E.W."/>
            <person name="Mewes H.-W."/>
            <person name="Mitterbauer R."/>
            <person name="Muehlbauer G."/>
            <person name="Muensterkoetter M."/>
            <person name="Nelson D."/>
            <person name="O'Donnell K."/>
            <person name="Ouellet T."/>
            <person name="Qi W."/>
            <person name="Quesneville H."/>
            <person name="Roncero M.I.G."/>
            <person name="Seong K.-Y."/>
            <person name="Tetko I.V."/>
            <person name="Urban M."/>
            <person name="Waalwijk C."/>
            <person name="Ward T.J."/>
            <person name="Yao J."/>
            <person name="Birren B.W."/>
            <person name="Kistler H.C."/>
        </authorList>
    </citation>
    <scope>NUCLEOTIDE SEQUENCE [LARGE SCALE GENOMIC DNA]</scope>
    <source>
        <strain evidence="3">ATCC MYA-4620 / CBS 123657 / FGSC 9075 / NRRL 31084 / PH-1</strain>
        <strain evidence="2">PH-1 / ATCC MYA-4620 / FGSC 9075 / NRRL 31084</strain>
    </source>
</reference>
<sequence>MIVAHVSPVMSVPRLRVRDLRRHCTYQGYTTTRARDLHMSELQVVGPSAEGCDIPCQVDELSKPCQTRGVSCTVPILIHCVQDLRLSERDLQQGCTHCLFNDVIDVHLREECKKANSGLR</sequence>
<dbReference type="RefSeq" id="XP_011327257.1">
    <property type="nucleotide sequence ID" value="XM_011328955.1"/>
</dbReference>
<accession>I1S8H7</accession>
<dbReference type="VEuPathDB" id="FungiDB:FGRAMPH1_01G24921"/>
<organism evidence="1 3">
    <name type="scientific">Gibberella zeae (strain ATCC MYA-4620 / CBS 123657 / FGSC 9075 / NRRL 31084 / PH-1)</name>
    <name type="common">Wheat head blight fungus</name>
    <name type="synonym">Fusarium graminearum</name>
    <dbReference type="NCBI Taxonomy" id="229533"/>
    <lineage>
        <taxon>Eukaryota</taxon>
        <taxon>Fungi</taxon>
        <taxon>Dikarya</taxon>
        <taxon>Ascomycota</taxon>
        <taxon>Pezizomycotina</taxon>
        <taxon>Sordariomycetes</taxon>
        <taxon>Hypocreomycetidae</taxon>
        <taxon>Hypocreales</taxon>
        <taxon>Nectriaceae</taxon>
        <taxon>Fusarium</taxon>
    </lineage>
</organism>
<proteinExistence type="predicted"/>
<dbReference type="AlphaFoldDB" id="I1S8H7"/>
<reference evidence="2" key="4">
    <citation type="submission" date="2017-01" db="UniProtKB">
        <authorList>
            <consortium name="EnsemblFungi"/>
        </authorList>
    </citation>
    <scope>IDENTIFICATION</scope>
    <source>
        <strain evidence="2">PH-1 / ATCC MYA-4620 / FGSC 9075 / NRRL 31084</strain>
    </source>
</reference>
<keyword evidence="3" id="KW-1185">Reference proteome</keyword>
<reference evidence="2 3" key="2">
    <citation type="journal article" date="2010" name="Nature">
        <title>Comparative genomics reveals mobile pathogenicity chromosomes in Fusarium.</title>
        <authorList>
            <person name="Ma L.J."/>
            <person name="van der Does H.C."/>
            <person name="Borkovich K.A."/>
            <person name="Coleman J.J."/>
            <person name="Daboussi M.J."/>
            <person name="Di Pietro A."/>
            <person name="Dufresne M."/>
            <person name="Freitag M."/>
            <person name="Grabherr M."/>
            <person name="Henrissat B."/>
            <person name="Houterman P.M."/>
            <person name="Kang S."/>
            <person name="Shim W.B."/>
            <person name="Woloshuk C."/>
            <person name="Xie X."/>
            <person name="Xu J.R."/>
            <person name="Antoniw J."/>
            <person name="Baker S.E."/>
            <person name="Bluhm B.H."/>
            <person name="Breakspear A."/>
            <person name="Brown D.W."/>
            <person name="Butchko R.A."/>
            <person name="Chapman S."/>
            <person name="Coulson R."/>
            <person name="Coutinho P.M."/>
            <person name="Danchin E.G."/>
            <person name="Diener A."/>
            <person name="Gale L.R."/>
            <person name="Gardiner D.M."/>
            <person name="Goff S."/>
            <person name="Hammond-Kosack K.E."/>
            <person name="Hilburn K."/>
            <person name="Hua-Van A."/>
            <person name="Jonkers W."/>
            <person name="Kazan K."/>
            <person name="Kodira C.D."/>
            <person name="Koehrsen M."/>
            <person name="Kumar L."/>
            <person name="Lee Y.H."/>
            <person name="Li L."/>
            <person name="Manners J.M."/>
            <person name="Miranda-Saavedra D."/>
            <person name="Mukherjee M."/>
            <person name="Park G."/>
            <person name="Park J."/>
            <person name="Park S.Y."/>
            <person name="Proctor R.H."/>
            <person name="Regev A."/>
            <person name="Ruiz-Roldan M.C."/>
            <person name="Sain D."/>
            <person name="Sakthikumar S."/>
            <person name="Sykes S."/>
            <person name="Schwartz D.C."/>
            <person name="Turgeon B.G."/>
            <person name="Wapinski I."/>
            <person name="Yoder O."/>
            <person name="Young S."/>
            <person name="Zeng Q."/>
            <person name="Zhou S."/>
            <person name="Galagan J."/>
            <person name="Cuomo C.A."/>
            <person name="Kistler H.C."/>
            <person name="Rep M."/>
        </authorList>
    </citation>
    <scope>GENOME REANNOTATION</scope>
    <source>
        <strain evidence="3">ATCC MYA-4620 / CBS 123657 / FGSC 9075 / NRRL 31084 / PH-1</strain>
        <strain evidence="2">PH-1 / ATCC MYA-4620 / FGSC 9075 / NRRL 31084</strain>
    </source>
</reference>
<dbReference type="Proteomes" id="UP000070720">
    <property type="component" value="Chromosome 4"/>
</dbReference>
<reference evidence="1 3" key="3">
    <citation type="journal article" date="2015" name="BMC Genomics">
        <title>The completed genome sequence of the pathogenic ascomycete fungus Fusarium graminearum.</title>
        <authorList>
            <person name="King R."/>
            <person name="Urban M."/>
            <person name="Hammond-Kosack M.C."/>
            <person name="Hassani-Pak K."/>
            <person name="Hammond-Kosack K.E."/>
        </authorList>
    </citation>
    <scope>NUCLEOTIDE SEQUENCE [LARGE SCALE GENOMIC DNA]</scope>
    <source>
        <strain evidence="3">ATCC MYA-4620 / CBS 123657 / FGSC 9075 / NRRL 31084 / PH-1</strain>
        <strain evidence="1">PH-1</strain>
    </source>
</reference>
<evidence type="ECO:0000313" key="3">
    <source>
        <dbReference type="Proteomes" id="UP000070720"/>
    </source>
</evidence>
<dbReference type="HOGENOM" id="CLU_2049904_0_0_1"/>
<dbReference type="InParanoid" id="I1S8H7"/>
<dbReference type="EMBL" id="HG970335">
    <property type="protein sequence ID" value="CEF84235.1"/>
    <property type="molecule type" value="Genomic_DNA"/>
</dbReference>
<evidence type="ECO:0000313" key="1">
    <source>
        <dbReference type="EMBL" id="CEF84235.1"/>
    </source>
</evidence>
<gene>
    <name evidence="1" type="ORF">FGRAMPH1_01T24921</name>
</gene>
<evidence type="ECO:0000313" key="2">
    <source>
        <dbReference type="EnsemblFungi" id="CEF84235"/>
    </source>
</evidence>
<accession>A0A098DQV6</accession>
<dbReference type="KEGG" id="fgr:FGSG_13155"/>
<protein>
    <submittedName>
        <fullName evidence="1">Chromosome 4, complete genome</fullName>
    </submittedName>
</protein>
<name>I1S8H7_GIBZE</name>